<dbReference type="EMBL" id="CAJMWW010000003">
    <property type="protein sequence ID" value="CAE6395433.1"/>
    <property type="molecule type" value="Genomic_DNA"/>
</dbReference>
<dbReference type="Gene3D" id="3.10.450.50">
    <property type="match status" value="1"/>
</dbReference>
<evidence type="ECO:0000259" key="1">
    <source>
        <dbReference type="Pfam" id="PF13577"/>
    </source>
</evidence>
<dbReference type="Pfam" id="PF13577">
    <property type="entry name" value="SnoaL_4"/>
    <property type="match status" value="1"/>
</dbReference>
<protein>
    <recommendedName>
        <fullName evidence="1">SnoaL-like domain-containing protein</fullName>
    </recommendedName>
</protein>
<dbReference type="SUPFAM" id="SSF54427">
    <property type="entry name" value="NTF2-like"/>
    <property type="match status" value="1"/>
</dbReference>
<proteinExistence type="predicted"/>
<comment type="caution">
    <text evidence="2">The sequence shown here is derived from an EMBL/GenBank/DDBJ whole genome shotgun (WGS) entry which is preliminary data.</text>
</comment>
<reference evidence="2" key="1">
    <citation type="submission" date="2021-01" db="EMBL/GenBank/DDBJ databases">
        <authorList>
            <person name="Kaushik A."/>
        </authorList>
    </citation>
    <scope>NUCLEOTIDE SEQUENCE</scope>
    <source>
        <strain evidence="2">AG3-T5</strain>
    </source>
</reference>
<dbReference type="Proteomes" id="UP000663841">
    <property type="component" value="Unassembled WGS sequence"/>
</dbReference>
<feature type="domain" description="SnoaL-like" evidence="1">
    <location>
        <begin position="25"/>
        <end position="85"/>
    </location>
</feature>
<gene>
    <name evidence="2" type="ORF">RDB_LOCUS1499</name>
</gene>
<dbReference type="AlphaFoldDB" id="A0A8H2WQT0"/>
<sequence length="157" mass="17760">MTLPTAQISAPGLTEEQVQVERAWLEGYAQAAESLDWTKWEVWWTNDGFLQFGNLPRVQGKDAIASFHAQMFAPFESLRHNFTRYSFDLPLGLIYQTSTVIFRVKDDPEKRDIEIPGLAVIHKKIGEKHATGCEMYLDSSPVMSVVQEVLKQKAASS</sequence>
<name>A0A8H2WQT0_9AGAM</name>
<organism evidence="2 3">
    <name type="scientific">Rhizoctonia solani</name>
    <dbReference type="NCBI Taxonomy" id="456999"/>
    <lineage>
        <taxon>Eukaryota</taxon>
        <taxon>Fungi</taxon>
        <taxon>Dikarya</taxon>
        <taxon>Basidiomycota</taxon>
        <taxon>Agaricomycotina</taxon>
        <taxon>Agaricomycetes</taxon>
        <taxon>Cantharellales</taxon>
        <taxon>Ceratobasidiaceae</taxon>
        <taxon>Rhizoctonia</taxon>
    </lineage>
</organism>
<evidence type="ECO:0000313" key="3">
    <source>
        <dbReference type="Proteomes" id="UP000663841"/>
    </source>
</evidence>
<dbReference type="InterPro" id="IPR032710">
    <property type="entry name" value="NTF2-like_dom_sf"/>
</dbReference>
<dbReference type="InterPro" id="IPR037401">
    <property type="entry name" value="SnoaL-like"/>
</dbReference>
<evidence type="ECO:0000313" key="2">
    <source>
        <dbReference type="EMBL" id="CAE6395433.1"/>
    </source>
</evidence>
<accession>A0A8H2WQT0</accession>